<dbReference type="Gramene" id="TraesROB_scaffold_009895_01G000400.1">
    <property type="protein sequence ID" value="TraesROB_scaffold_009895_01G000400.1"/>
    <property type="gene ID" value="TraesROB_scaffold_009895_01G000400"/>
</dbReference>
<evidence type="ECO:0000313" key="2">
    <source>
        <dbReference type="EnsemblPlants" id="TraesCS3A02G330100.1"/>
    </source>
</evidence>
<keyword evidence="3" id="KW-1185">Reference proteome</keyword>
<dbReference type="Gramene" id="TraesCLE_scaffold_003190_01G000400.1">
    <property type="protein sequence ID" value="TraesCLE_scaffold_003190_01G000400.1"/>
    <property type="gene ID" value="TraesCLE_scaffold_003190_01G000400"/>
</dbReference>
<dbReference type="Proteomes" id="UP000019116">
    <property type="component" value="Chromosome 3A"/>
</dbReference>
<dbReference type="Gramene" id="TraesJUL3A03G01464760.1">
    <property type="protein sequence ID" value="TraesJUL3A03G01464760.1"/>
    <property type="gene ID" value="TraesJUL3A03G01464760"/>
</dbReference>
<reference evidence="2" key="1">
    <citation type="submission" date="2018-08" db="EMBL/GenBank/DDBJ databases">
        <authorList>
            <person name="Rossello M."/>
        </authorList>
    </citation>
    <scope>NUCLEOTIDE SEQUENCE [LARGE SCALE GENOMIC DNA]</scope>
    <source>
        <strain evidence="2">cv. Chinese Spring</strain>
    </source>
</reference>
<dbReference type="Gramene" id="TraesJAG3A03G01461000.1">
    <property type="protein sequence ID" value="TraesJAG3A03G01461000.1"/>
    <property type="gene ID" value="TraesJAG3A03G01461000"/>
</dbReference>
<dbReference type="Gramene" id="TraesCAD_scaffold_020666_01G000200.1">
    <property type="protein sequence ID" value="TraesCAD_scaffold_020666_01G000200.1"/>
    <property type="gene ID" value="TraesCAD_scaffold_020666_01G000200"/>
</dbReference>
<dbReference type="Gramene" id="TraesWEE_scaffold_007760_01G000400.1">
    <property type="protein sequence ID" value="TraesWEE_scaffold_007760_01G000400.1"/>
    <property type="gene ID" value="TraesWEE_scaffold_007760_01G000400"/>
</dbReference>
<dbReference type="Gramene" id="TraesLAC3A03G01396290.1">
    <property type="protein sequence ID" value="TraesLAC3A03G01396290.1"/>
    <property type="gene ID" value="TraesLAC3A03G01396290"/>
</dbReference>
<dbReference type="Gramene" id="TraesMAC3A03G01450450.1">
    <property type="protein sequence ID" value="TraesMAC3A03G01450450.1"/>
    <property type="gene ID" value="TraesMAC3A03G01450450"/>
</dbReference>
<dbReference type="Gramene" id="TraesARI3A03G01473780.1">
    <property type="protein sequence ID" value="TraesARI3A03G01473780.1"/>
    <property type="gene ID" value="TraesARI3A03G01473780"/>
</dbReference>
<accession>A0A3B6EK44</accession>
<dbReference type="Gramene" id="TraesCS3A03G0791400.1">
    <property type="protein sequence ID" value="TraesCS3A03G0791400.1.CDS"/>
    <property type="gene ID" value="TraesCS3A03G0791400"/>
</dbReference>
<proteinExistence type="predicted"/>
<evidence type="ECO:0000313" key="3">
    <source>
        <dbReference type="Proteomes" id="UP000019116"/>
    </source>
</evidence>
<dbReference type="Gramene" id="TraesLDM3A03G01452900.1">
    <property type="protein sequence ID" value="TraesLDM3A03G01452900.1"/>
    <property type="gene ID" value="TraesLDM3A03G01452900"/>
</dbReference>
<dbReference type="EnsemblPlants" id="TraesCS3A02G330100.1">
    <property type="protein sequence ID" value="TraesCS3A02G330100.1"/>
    <property type="gene ID" value="TraesCS3A02G330100"/>
</dbReference>
<dbReference type="AlphaFoldDB" id="A0A3B6EK44"/>
<name>A0A3B6EK44_WHEAT</name>
<organism evidence="2">
    <name type="scientific">Triticum aestivum</name>
    <name type="common">Wheat</name>
    <dbReference type="NCBI Taxonomy" id="4565"/>
    <lineage>
        <taxon>Eukaryota</taxon>
        <taxon>Viridiplantae</taxon>
        <taxon>Streptophyta</taxon>
        <taxon>Embryophyta</taxon>
        <taxon>Tracheophyta</taxon>
        <taxon>Spermatophyta</taxon>
        <taxon>Magnoliopsida</taxon>
        <taxon>Liliopsida</taxon>
        <taxon>Poales</taxon>
        <taxon>Poaceae</taxon>
        <taxon>BOP clade</taxon>
        <taxon>Pooideae</taxon>
        <taxon>Triticodae</taxon>
        <taxon>Triticeae</taxon>
        <taxon>Triticinae</taxon>
        <taxon>Triticum</taxon>
    </lineage>
</organism>
<feature type="region of interest" description="Disordered" evidence="1">
    <location>
        <begin position="1"/>
        <end position="20"/>
    </location>
</feature>
<dbReference type="Gramene" id="TraesCS3A02G330100.1">
    <property type="protein sequence ID" value="TraesCS3A02G330100.1"/>
    <property type="gene ID" value="TraesCS3A02G330100"/>
</dbReference>
<reference evidence="2" key="2">
    <citation type="submission" date="2018-10" db="UniProtKB">
        <authorList>
            <consortium name="EnsemblPlants"/>
        </authorList>
    </citation>
    <scope>IDENTIFICATION</scope>
</reference>
<dbReference type="Gramene" id="TraesSTA3A03G01443790.1">
    <property type="protein sequence ID" value="TraesSTA3A03G01443790.1"/>
    <property type="gene ID" value="TraesSTA3A03G01443790"/>
</dbReference>
<evidence type="ECO:0000256" key="1">
    <source>
        <dbReference type="SAM" id="MobiDB-lite"/>
    </source>
</evidence>
<dbReference type="OMA" id="HWENLDY"/>
<protein>
    <submittedName>
        <fullName evidence="2">Uncharacterized protein</fullName>
    </submittedName>
</protein>
<dbReference type="Gramene" id="TraesNOR3A03G01473110.1">
    <property type="protein sequence ID" value="TraesNOR3A03G01473110.1"/>
    <property type="gene ID" value="TraesNOR3A03G01473110"/>
</dbReference>
<dbReference type="Gramene" id="TraesRN3A0100808800.1">
    <property type="protein sequence ID" value="TraesRN3A0100808800.1"/>
    <property type="gene ID" value="TraesRN3A0100808800"/>
</dbReference>
<sequence>MTITPARPSRSGHSRPPQLEHATEGLLNAGVERYNGERERVLSTSREEDDAKCDIGEGQARHWNLNYNNVGSHVKPARNADEFTAFPKIYRRIENCVFHNQL</sequence>